<keyword evidence="3" id="KW-1185">Reference proteome</keyword>
<protein>
    <submittedName>
        <fullName evidence="2">Rpn family recombination-promoting nuclease/putative transposase</fullName>
    </submittedName>
</protein>
<dbReference type="EMBL" id="JAHPJJ010000011">
    <property type="protein sequence ID" value="MBU9695307.1"/>
    <property type="molecule type" value="Genomic_DNA"/>
</dbReference>
<dbReference type="Proteomes" id="UP001196248">
    <property type="component" value="Unassembled WGS sequence"/>
</dbReference>
<dbReference type="RefSeq" id="WP_102169163.1">
    <property type="nucleotide sequence ID" value="NZ_JAHPJJ010000011.1"/>
</dbReference>
<accession>A0ABS6IYQ8</accession>
<comment type="caution">
    <text evidence="2">The sequence shown here is derived from an EMBL/GenBank/DDBJ whole genome shotgun (WGS) entry which is preliminary data.</text>
</comment>
<evidence type="ECO:0000256" key="1">
    <source>
        <dbReference type="SAM" id="MobiDB-lite"/>
    </source>
</evidence>
<evidence type="ECO:0000313" key="2">
    <source>
        <dbReference type="EMBL" id="MBU9695307.1"/>
    </source>
</evidence>
<evidence type="ECO:0000313" key="3">
    <source>
        <dbReference type="Proteomes" id="UP001196248"/>
    </source>
</evidence>
<sequence>MAKSNLEKRWEEAGLTDDFIFSKVFLDPQITLELLRRIFPELVIKDIKVLNSQQEIKSTYDAKSVRFDIYIEDRDNNHYDIEMQVADHHNLPQRNRFYQSSLSTAAYTKGQNYSQADNTFVIFFCCFDPFGLGEQRYKVKRGIEAYPNYPYQDSEQTLFFDITSLQKTVGPKLQRVLDLLANRKLDEDDDFIIKLRQRICFVKQNRKWRKEYMQRSLYEMDIENERNEAVREGHELGRQQGLKEGRHEGHEQGLKEGREQGREDGRKEGQAKERLSLVTDLIQSGQNQAQVENFLINIRKMDPSQATQYYQEALRLLK</sequence>
<organism evidence="2 3">
    <name type="scientific">Limosilactobacillus portuensis</name>
    <dbReference type="NCBI Taxonomy" id="2742601"/>
    <lineage>
        <taxon>Bacteria</taxon>
        <taxon>Bacillati</taxon>
        <taxon>Bacillota</taxon>
        <taxon>Bacilli</taxon>
        <taxon>Lactobacillales</taxon>
        <taxon>Lactobacillaceae</taxon>
        <taxon>Limosilactobacillus</taxon>
    </lineage>
</organism>
<dbReference type="InterPro" id="IPR010106">
    <property type="entry name" value="RpnA"/>
</dbReference>
<dbReference type="NCBIfam" id="TIGR01784">
    <property type="entry name" value="T_den_put_tspse"/>
    <property type="match status" value="1"/>
</dbReference>
<name>A0ABS6IYQ8_9LACO</name>
<gene>
    <name evidence="2" type="ORF">KSL82_05270</name>
</gene>
<dbReference type="PANTHER" id="PTHR41317">
    <property type="entry name" value="PD-(D_E)XK NUCLEASE FAMILY TRANSPOSASE"/>
    <property type="match status" value="1"/>
</dbReference>
<dbReference type="Pfam" id="PF12784">
    <property type="entry name" value="PDDEXK_2"/>
    <property type="match status" value="1"/>
</dbReference>
<dbReference type="PANTHER" id="PTHR41317:SF1">
    <property type="entry name" value="PD-(D_E)XK NUCLEASE FAMILY TRANSPOSASE"/>
    <property type="match status" value="1"/>
</dbReference>
<proteinExistence type="predicted"/>
<reference evidence="2 3" key="1">
    <citation type="submission" date="2021-06" db="EMBL/GenBank/DDBJ databases">
        <title>Limosilactobacillus angelus sp. nov., isolated from the human vagina.</title>
        <authorList>
            <person name="Chen Y.-S."/>
        </authorList>
    </citation>
    <scope>NUCLEOTIDE SEQUENCE [LARGE SCALE GENOMIC DNA]</scope>
    <source>
        <strain evidence="2 3">P5L02</strain>
    </source>
</reference>
<feature type="region of interest" description="Disordered" evidence="1">
    <location>
        <begin position="232"/>
        <end position="269"/>
    </location>
</feature>